<name>A0A7J6B2U8_AMEME</name>
<dbReference type="EMBL" id="JAAGNN010000006">
    <property type="protein sequence ID" value="KAF4088018.1"/>
    <property type="molecule type" value="Genomic_DNA"/>
</dbReference>
<keyword evidence="4" id="KW-0838">Vasoactive</keyword>
<dbReference type="InterPro" id="IPR020475">
    <property type="entry name" value="Endothelin"/>
</dbReference>
<accession>A0A7J6B2U8</accession>
<keyword evidence="9" id="KW-1185">Reference proteome</keyword>
<dbReference type="GO" id="GO:0031708">
    <property type="term" value="F:endothelin B receptor binding"/>
    <property type="evidence" value="ECO:0007669"/>
    <property type="project" value="TreeGrafter"/>
</dbReference>
<evidence type="ECO:0000256" key="2">
    <source>
        <dbReference type="ARBA" id="ARBA00010959"/>
    </source>
</evidence>
<evidence type="ECO:0000313" key="8">
    <source>
        <dbReference type="EMBL" id="KAF4088018.1"/>
    </source>
</evidence>
<evidence type="ECO:0000256" key="5">
    <source>
        <dbReference type="ARBA" id="ARBA00023322"/>
    </source>
</evidence>
<organism evidence="8 9">
    <name type="scientific">Ameiurus melas</name>
    <name type="common">Black bullhead</name>
    <name type="synonym">Silurus melas</name>
    <dbReference type="NCBI Taxonomy" id="219545"/>
    <lineage>
        <taxon>Eukaryota</taxon>
        <taxon>Metazoa</taxon>
        <taxon>Chordata</taxon>
        <taxon>Craniata</taxon>
        <taxon>Vertebrata</taxon>
        <taxon>Euteleostomi</taxon>
        <taxon>Actinopterygii</taxon>
        <taxon>Neopterygii</taxon>
        <taxon>Teleostei</taxon>
        <taxon>Ostariophysi</taxon>
        <taxon>Siluriformes</taxon>
        <taxon>Ictaluridae</taxon>
        <taxon>Ameiurus</taxon>
    </lineage>
</organism>
<dbReference type="Pfam" id="PF00322">
    <property type="entry name" value="Endothelin"/>
    <property type="match status" value="1"/>
</dbReference>
<protein>
    <recommendedName>
        <fullName evidence="7">Endothelin-like toxin domain-containing protein</fullName>
    </recommendedName>
</protein>
<evidence type="ECO:0000256" key="4">
    <source>
        <dbReference type="ARBA" id="ARBA00022858"/>
    </source>
</evidence>
<evidence type="ECO:0000259" key="7">
    <source>
        <dbReference type="SMART" id="SM00272"/>
    </source>
</evidence>
<dbReference type="Proteomes" id="UP000593565">
    <property type="component" value="Unassembled WGS sequence"/>
</dbReference>
<evidence type="ECO:0000256" key="6">
    <source>
        <dbReference type="SAM" id="SignalP"/>
    </source>
</evidence>
<dbReference type="PANTHER" id="PTHR13874">
    <property type="entry name" value="ENDOTHELIN"/>
    <property type="match status" value="1"/>
</dbReference>
<feature type="chain" id="PRO_5029462165" description="Endothelin-like toxin domain-containing protein" evidence="6">
    <location>
        <begin position="23"/>
        <end position="192"/>
    </location>
</feature>
<comment type="caution">
    <text evidence="8">The sequence shown here is derived from an EMBL/GenBank/DDBJ whole genome shotgun (WGS) entry which is preliminary data.</text>
</comment>
<keyword evidence="5" id="KW-0839">Vasoconstrictor</keyword>
<dbReference type="GO" id="GO:0003100">
    <property type="term" value="P:regulation of systemic arterial blood pressure by endothelin"/>
    <property type="evidence" value="ECO:0007669"/>
    <property type="project" value="TreeGrafter"/>
</dbReference>
<dbReference type="InterPro" id="IPR019764">
    <property type="entry name" value="Endothelin_toxin_CS"/>
</dbReference>
<dbReference type="GO" id="GO:0005179">
    <property type="term" value="F:hormone activity"/>
    <property type="evidence" value="ECO:0007669"/>
    <property type="project" value="TreeGrafter"/>
</dbReference>
<evidence type="ECO:0000256" key="1">
    <source>
        <dbReference type="ARBA" id="ARBA00004613"/>
    </source>
</evidence>
<dbReference type="GO" id="GO:0006874">
    <property type="term" value="P:intracellular calcium ion homeostasis"/>
    <property type="evidence" value="ECO:0007669"/>
    <property type="project" value="TreeGrafter"/>
</dbReference>
<feature type="domain" description="Endothelin-like toxin" evidence="7">
    <location>
        <begin position="87"/>
        <end position="108"/>
    </location>
</feature>
<dbReference type="GO" id="GO:0014826">
    <property type="term" value="P:vein smooth muscle contraction"/>
    <property type="evidence" value="ECO:0007669"/>
    <property type="project" value="TreeGrafter"/>
</dbReference>
<evidence type="ECO:0000256" key="3">
    <source>
        <dbReference type="ARBA" id="ARBA00022525"/>
    </source>
</evidence>
<evidence type="ECO:0000313" key="9">
    <source>
        <dbReference type="Proteomes" id="UP000593565"/>
    </source>
</evidence>
<dbReference type="AlphaFoldDB" id="A0A7J6B2U8"/>
<dbReference type="SMART" id="SM00272">
    <property type="entry name" value="END"/>
    <property type="match status" value="2"/>
</dbReference>
<dbReference type="GO" id="GO:0005615">
    <property type="term" value="C:extracellular space"/>
    <property type="evidence" value="ECO:0007669"/>
    <property type="project" value="TreeGrafter"/>
</dbReference>
<keyword evidence="3" id="KW-0964">Secreted</keyword>
<dbReference type="PANTHER" id="PTHR13874:SF9">
    <property type="entry name" value="ENDOTHELIN-2"/>
    <property type="match status" value="1"/>
</dbReference>
<dbReference type="OrthoDB" id="8873756at2759"/>
<dbReference type="PROSITE" id="PS00270">
    <property type="entry name" value="ENDOTHELIN"/>
    <property type="match status" value="2"/>
</dbReference>
<comment type="similarity">
    <text evidence="2">Belongs to the endothelin/sarafotoxin family.</text>
</comment>
<feature type="domain" description="Endothelin-like toxin" evidence="7">
    <location>
        <begin position="41"/>
        <end position="62"/>
    </location>
</feature>
<dbReference type="PRINTS" id="PR00365">
    <property type="entry name" value="ENDOTHELIN"/>
</dbReference>
<feature type="signal peptide" evidence="6">
    <location>
        <begin position="1"/>
        <end position="22"/>
    </location>
</feature>
<proteinExistence type="inferred from homology"/>
<sequence length="192" mass="21468">MALYIFIIFSISWSAMLHEGFGLPVINQSTGNVPHRQRTKRCSCITQLDSECHYFCHLDIIWVNTPSKTTVYGLGSPLARRRRSAGRCLCANPADQTCNTFCVHSSKNTAVLPMSFSETLQEKPELNSDLHVALENLNSADSRIEVTEGSMNNAHVEFQTFLRNLLRAKSRAMKMAATATQKSLRAHKPGPR</sequence>
<dbReference type="InterPro" id="IPR001928">
    <property type="entry name" value="Endothln-like_toxin"/>
</dbReference>
<keyword evidence="6" id="KW-0732">Signal</keyword>
<dbReference type="GO" id="GO:0019229">
    <property type="term" value="P:regulation of vasoconstriction"/>
    <property type="evidence" value="ECO:0007669"/>
    <property type="project" value="InterPro"/>
</dbReference>
<comment type="subcellular location">
    <subcellularLocation>
        <location evidence="1">Secreted</location>
    </subcellularLocation>
</comment>
<reference evidence="8 9" key="1">
    <citation type="submission" date="2020-02" db="EMBL/GenBank/DDBJ databases">
        <title>A chromosome-scale genome assembly of the black bullhead catfish (Ameiurus melas).</title>
        <authorList>
            <person name="Wen M."/>
            <person name="Zham M."/>
            <person name="Cabau C."/>
            <person name="Klopp C."/>
            <person name="Donnadieu C."/>
            <person name="Roques C."/>
            <person name="Bouchez O."/>
            <person name="Lampietro C."/>
            <person name="Jouanno E."/>
            <person name="Herpin A."/>
            <person name="Louis A."/>
            <person name="Berthelot C."/>
            <person name="Parey E."/>
            <person name="Roest-Crollius H."/>
            <person name="Braasch I."/>
            <person name="Postlethwait J."/>
            <person name="Robinson-Rechavi M."/>
            <person name="Echchiki A."/>
            <person name="Begum T."/>
            <person name="Montfort J."/>
            <person name="Schartl M."/>
            <person name="Bobe J."/>
            <person name="Guiguen Y."/>
        </authorList>
    </citation>
    <scope>NUCLEOTIDE SEQUENCE [LARGE SCALE GENOMIC DNA]</scope>
    <source>
        <strain evidence="8">M_S1</strain>
        <tissue evidence="8">Blood</tissue>
    </source>
</reference>
<gene>
    <name evidence="8" type="ORF">AMELA_G00077930</name>
</gene>